<proteinExistence type="inferred from homology"/>
<reference evidence="7 8" key="1">
    <citation type="submission" date="2019-03" db="EMBL/GenBank/DDBJ databases">
        <title>Genomic Encyclopedia of Type Strains, Phase III (KMG-III): the genomes of soil and plant-associated and newly described type strains.</title>
        <authorList>
            <person name="Whitman W."/>
        </authorList>
    </citation>
    <scope>NUCLEOTIDE SEQUENCE [LARGE SCALE GENOMIC DNA]</scope>
    <source>
        <strain evidence="7 8">CGMCC 1.7660</strain>
    </source>
</reference>
<dbReference type="Pfam" id="PF16350">
    <property type="entry name" value="FAO_M"/>
    <property type="match status" value="1"/>
</dbReference>
<evidence type="ECO:0000259" key="5">
    <source>
        <dbReference type="Pfam" id="PF08669"/>
    </source>
</evidence>
<feature type="domain" description="FAD dependent oxidoreductase" evidence="3">
    <location>
        <begin position="10"/>
        <end position="374"/>
    </location>
</feature>
<dbReference type="GO" id="GO:0016491">
    <property type="term" value="F:oxidoreductase activity"/>
    <property type="evidence" value="ECO:0007669"/>
    <property type="project" value="UniProtKB-KW"/>
</dbReference>
<sequence>MGDLPASARAIIIGGGIIGCSTAYHLAKLGWKDVILLERGKLTSGSTWHAAGLVGQLRTSANITQLLKYSVELYNRLEAETGLATGWKMNGGLRLACNNERMTEIRRQATTAHSFGLEMHLLSPKEAQDLWPIMDIGDLVGAAFLPTDGQANPADISQSLAKGARMNGVRIFEETAVTGIEVAKGRAVAVMTDKGRIAADVIVNCAGQWARELGALAGVNVPLQSVQHQYIVTEAMAGVPKNLPTLRDPDRLIYFKEEVGGLVMGGYEHNPIPWLPGPKPSRGDRFALPGDFAFQLLENDWDHFGQLMEQALIRVPALEKAGVKQMINGPESFTPDGNFILGEAPEVRNFYVGAGFNAFGIASGGGAGRALAEWVAGGEPPMDLWPVDIRRFGSVHRDRNWVLTRTLEAYAHHYSMAWPHEELESVRPVRVSPLYQKLKDQGAVFGWKLGWERPNWFAPQGVEPRDVYSYGRQNWFEHVGSEHRCARERVVLIDQTSFAKFMLVGRDAEAALSWIAANDVAKKPGSIVYTQMLNQRGGIECDLTVTRVADDAYYIVTGTGYATHDFHWIATHIPAGLDARLIDVSSAYGVLSLMGPKARDVLAAVTDADVSNAAFPFGMAREIAVAGAMVRALRVTYVGELGWELHIPVESMVAVYDALWAAGGKHGIANAGYRAIESLRLEKFYRAWSSDITPDHSPLEAGMGWAVKLRKNTPFLGREALVAQVEKGGAQKKLPKLLACFTVDDPAIVLLGRETIFRNGRQCGWLASGGYGYTLETNIGIGYVRDPENGVSPEDVLSGTYELEIACERYPAKVSLQPLYDPKMERVKG</sequence>
<dbReference type="Gene3D" id="3.50.50.60">
    <property type="entry name" value="FAD/NAD(P)-binding domain"/>
    <property type="match status" value="1"/>
</dbReference>
<dbReference type="Gene3D" id="3.30.70.1400">
    <property type="entry name" value="Aminomethyltransferase beta-barrel domains"/>
    <property type="match status" value="1"/>
</dbReference>
<feature type="domain" description="Aminomethyltransferase C-terminal" evidence="5">
    <location>
        <begin position="738"/>
        <end position="821"/>
    </location>
</feature>
<keyword evidence="2" id="KW-0560">Oxidoreductase</keyword>
<name>A0A4R6WNC8_9PROT</name>
<dbReference type="RefSeq" id="WP_133614453.1">
    <property type="nucleotide sequence ID" value="NZ_SNYW01000011.1"/>
</dbReference>
<feature type="domain" description="FAD dependent oxidoreductase central" evidence="6">
    <location>
        <begin position="378"/>
        <end position="432"/>
    </location>
</feature>
<accession>A0A4R6WNC8</accession>
<dbReference type="Pfam" id="PF08669">
    <property type="entry name" value="GCV_T_C"/>
    <property type="match status" value="1"/>
</dbReference>
<dbReference type="Pfam" id="PF01571">
    <property type="entry name" value="GCV_T"/>
    <property type="match status" value="1"/>
</dbReference>
<dbReference type="InterPro" id="IPR027266">
    <property type="entry name" value="TrmE/GcvT-like"/>
</dbReference>
<dbReference type="InterPro" id="IPR032503">
    <property type="entry name" value="FAO_M"/>
</dbReference>
<dbReference type="EMBL" id="SNYW01000011">
    <property type="protein sequence ID" value="TDQ80460.1"/>
    <property type="molecule type" value="Genomic_DNA"/>
</dbReference>
<dbReference type="PANTHER" id="PTHR43757:SF11">
    <property type="entry name" value="SARCOSINE DEHYDROGENASE"/>
    <property type="match status" value="1"/>
</dbReference>
<protein>
    <submittedName>
        <fullName evidence="7">4-methylaminobutanoate oxidase (Formaldehyde-forming)</fullName>
    </submittedName>
</protein>
<dbReference type="InterPro" id="IPR006222">
    <property type="entry name" value="GCVT_N"/>
</dbReference>
<evidence type="ECO:0000256" key="1">
    <source>
        <dbReference type="ARBA" id="ARBA00008609"/>
    </source>
</evidence>
<feature type="domain" description="GCVT N-terminal" evidence="4">
    <location>
        <begin position="434"/>
        <end position="711"/>
    </location>
</feature>
<dbReference type="InterPro" id="IPR036188">
    <property type="entry name" value="FAD/NAD-bd_sf"/>
</dbReference>
<dbReference type="Gene3D" id="2.40.30.110">
    <property type="entry name" value="Aminomethyltransferase beta-barrel domains"/>
    <property type="match status" value="1"/>
</dbReference>
<evidence type="ECO:0000259" key="4">
    <source>
        <dbReference type="Pfam" id="PF01571"/>
    </source>
</evidence>
<evidence type="ECO:0000313" key="7">
    <source>
        <dbReference type="EMBL" id="TDQ80460.1"/>
    </source>
</evidence>
<dbReference type="SUPFAM" id="SSF103025">
    <property type="entry name" value="Folate-binding domain"/>
    <property type="match status" value="1"/>
</dbReference>
<gene>
    <name evidence="7" type="ORF">A8950_2990</name>
</gene>
<dbReference type="SUPFAM" id="SSF101790">
    <property type="entry name" value="Aminomethyltransferase beta-barrel domain"/>
    <property type="match status" value="1"/>
</dbReference>
<keyword evidence="8" id="KW-1185">Reference proteome</keyword>
<evidence type="ECO:0000259" key="3">
    <source>
        <dbReference type="Pfam" id="PF01266"/>
    </source>
</evidence>
<evidence type="ECO:0000313" key="8">
    <source>
        <dbReference type="Proteomes" id="UP000295783"/>
    </source>
</evidence>
<dbReference type="SUPFAM" id="SSF51905">
    <property type="entry name" value="FAD/NAD(P)-binding domain"/>
    <property type="match status" value="1"/>
</dbReference>
<comment type="similarity">
    <text evidence="1">Belongs to the GcvT family.</text>
</comment>
<dbReference type="Proteomes" id="UP000295783">
    <property type="component" value="Unassembled WGS sequence"/>
</dbReference>
<dbReference type="OrthoDB" id="9804379at2"/>
<dbReference type="Gene3D" id="3.30.9.10">
    <property type="entry name" value="D-Amino Acid Oxidase, subunit A, domain 2"/>
    <property type="match status" value="1"/>
</dbReference>
<evidence type="ECO:0000259" key="6">
    <source>
        <dbReference type="Pfam" id="PF16350"/>
    </source>
</evidence>
<dbReference type="InterPro" id="IPR013977">
    <property type="entry name" value="GcvT_C"/>
</dbReference>
<dbReference type="Pfam" id="PF01266">
    <property type="entry name" value="DAO"/>
    <property type="match status" value="1"/>
</dbReference>
<dbReference type="InterPro" id="IPR028896">
    <property type="entry name" value="GcvT/YgfZ/DmdA"/>
</dbReference>
<evidence type="ECO:0000256" key="2">
    <source>
        <dbReference type="ARBA" id="ARBA00023002"/>
    </source>
</evidence>
<dbReference type="Gene3D" id="3.30.1360.120">
    <property type="entry name" value="Probable tRNA modification gtpase trme, domain 1"/>
    <property type="match status" value="1"/>
</dbReference>
<dbReference type="InterPro" id="IPR029043">
    <property type="entry name" value="GcvT/YgfZ_C"/>
</dbReference>
<dbReference type="PANTHER" id="PTHR43757">
    <property type="entry name" value="AMINOMETHYLTRANSFERASE"/>
    <property type="match status" value="1"/>
</dbReference>
<dbReference type="SUPFAM" id="SSF54373">
    <property type="entry name" value="FAD-linked reductases, C-terminal domain"/>
    <property type="match status" value="1"/>
</dbReference>
<comment type="caution">
    <text evidence="7">The sequence shown here is derived from an EMBL/GenBank/DDBJ whole genome shotgun (WGS) entry which is preliminary data.</text>
</comment>
<dbReference type="InterPro" id="IPR006076">
    <property type="entry name" value="FAD-dep_OxRdtase"/>
</dbReference>
<dbReference type="AlphaFoldDB" id="A0A4R6WNC8"/>
<organism evidence="7 8">
    <name type="scientific">Dongia mobilis</name>
    <dbReference type="NCBI Taxonomy" id="578943"/>
    <lineage>
        <taxon>Bacteria</taxon>
        <taxon>Pseudomonadati</taxon>
        <taxon>Pseudomonadota</taxon>
        <taxon>Alphaproteobacteria</taxon>
        <taxon>Rhodospirillales</taxon>
        <taxon>Dongiaceae</taxon>
        <taxon>Dongia</taxon>
    </lineage>
</organism>